<evidence type="ECO:0000313" key="5">
    <source>
        <dbReference type="Proteomes" id="UP000015520"/>
    </source>
</evidence>
<keyword evidence="5" id="KW-1185">Reference proteome</keyword>
<accession>T0JM82</accession>
<dbReference type="Gene3D" id="1.10.150.520">
    <property type="match status" value="1"/>
</dbReference>
<dbReference type="InterPro" id="IPR036412">
    <property type="entry name" value="HAD-like_sf"/>
</dbReference>
<dbReference type="InterPro" id="IPR051400">
    <property type="entry name" value="HAD-like_hydrolase"/>
</dbReference>
<evidence type="ECO:0000313" key="4">
    <source>
        <dbReference type="EMBL" id="EQB39186.1"/>
    </source>
</evidence>
<comment type="caution">
    <text evidence="4">The sequence shown here is derived from an EMBL/GenBank/DDBJ whole genome shotgun (WGS) entry which is preliminary data.</text>
</comment>
<dbReference type="SUPFAM" id="SSF56784">
    <property type="entry name" value="HAD-like"/>
    <property type="match status" value="1"/>
</dbReference>
<proteinExistence type="predicted"/>
<dbReference type="InterPro" id="IPR023214">
    <property type="entry name" value="HAD_sf"/>
</dbReference>
<dbReference type="AlphaFoldDB" id="T0JM82"/>
<organism evidence="4 5">
    <name type="scientific">Sulfurimonas hongkongensis</name>
    <dbReference type="NCBI Taxonomy" id="1172190"/>
    <lineage>
        <taxon>Bacteria</taxon>
        <taxon>Pseudomonadati</taxon>
        <taxon>Campylobacterota</taxon>
        <taxon>Epsilonproteobacteria</taxon>
        <taxon>Campylobacterales</taxon>
        <taxon>Sulfurimonadaceae</taxon>
        <taxon>Sulfurimonas</taxon>
    </lineage>
</organism>
<dbReference type="Proteomes" id="UP000015520">
    <property type="component" value="Unassembled WGS sequence"/>
</dbReference>
<dbReference type="PANTHER" id="PTHR46470:SF2">
    <property type="entry name" value="GLYCERALDEHYDE 3-PHOSPHATE PHOSPHATASE"/>
    <property type="match status" value="1"/>
</dbReference>
<dbReference type="OrthoDB" id="148966at2"/>
<evidence type="ECO:0000256" key="2">
    <source>
        <dbReference type="ARBA" id="ARBA00022801"/>
    </source>
</evidence>
<evidence type="ECO:0000256" key="3">
    <source>
        <dbReference type="ARBA" id="ARBA00022842"/>
    </source>
</evidence>
<evidence type="ECO:0008006" key="6">
    <source>
        <dbReference type="Google" id="ProtNLM"/>
    </source>
</evidence>
<dbReference type="Gene3D" id="3.40.50.1000">
    <property type="entry name" value="HAD superfamily/HAD-like"/>
    <property type="match status" value="1"/>
</dbReference>
<sequence length="222" mass="25926">MKVKVIVFDLDDTLYDEISFVKSGFYAVCKYFIPNNPDTMFNKMMEVLQEDGRGKVFDKTFIYFKLYTKQNIKKALTIYRTHLPKINLNSDAKKMLSFYKKQNIPLYIVTDGNKIVQTNKIKALELENLVNKAFITHRYGIIHAKPSAYCFTKIAKYENIDYKDIVYVADNINKDFVGIKELGFRTICIKQGMFQDVVKSEKFQAEKDIKSLLELKNILVCK</sequence>
<reference evidence="4 5" key="1">
    <citation type="submission" date="2013-07" db="EMBL/GenBank/DDBJ databases">
        <title>Sulfurimonas hongkongensis AST-10 Genome Sequencing.</title>
        <authorList>
            <person name="Cai L."/>
            <person name="Zhang T."/>
        </authorList>
    </citation>
    <scope>NUCLEOTIDE SEQUENCE [LARGE SCALE GENOMIC DNA]</scope>
    <source>
        <strain evidence="4 5">AST-10</strain>
    </source>
</reference>
<dbReference type="STRING" id="1172190.M947_08505"/>
<keyword evidence="1" id="KW-0479">Metal-binding</keyword>
<protein>
    <recommendedName>
        <fullName evidence="6">Haloacid dehalogenase</fullName>
    </recommendedName>
</protein>
<dbReference type="SFLD" id="SFLDG01129">
    <property type="entry name" value="C1.5:_HAD__Beta-PGM__Phosphata"/>
    <property type="match status" value="1"/>
</dbReference>
<dbReference type="RefSeq" id="WP_021287951.1">
    <property type="nucleotide sequence ID" value="NZ_AUPZ01000010.1"/>
</dbReference>
<name>T0JM82_9BACT</name>
<dbReference type="Pfam" id="PF13419">
    <property type="entry name" value="HAD_2"/>
    <property type="match status" value="1"/>
</dbReference>
<dbReference type="InterPro" id="IPR041492">
    <property type="entry name" value="HAD_2"/>
</dbReference>
<dbReference type="GO" id="GO:0046872">
    <property type="term" value="F:metal ion binding"/>
    <property type="evidence" value="ECO:0007669"/>
    <property type="project" value="UniProtKB-KW"/>
</dbReference>
<keyword evidence="3" id="KW-0460">Magnesium</keyword>
<evidence type="ECO:0000256" key="1">
    <source>
        <dbReference type="ARBA" id="ARBA00022723"/>
    </source>
</evidence>
<keyword evidence="2" id="KW-0378">Hydrolase</keyword>
<dbReference type="EMBL" id="AUPZ01000010">
    <property type="protein sequence ID" value="EQB39186.1"/>
    <property type="molecule type" value="Genomic_DNA"/>
</dbReference>
<gene>
    <name evidence="4" type="ORF">M947_08505</name>
</gene>
<dbReference type="eggNOG" id="COG1011">
    <property type="taxonomic scope" value="Bacteria"/>
</dbReference>
<dbReference type="GO" id="GO:0016791">
    <property type="term" value="F:phosphatase activity"/>
    <property type="evidence" value="ECO:0007669"/>
    <property type="project" value="TreeGrafter"/>
</dbReference>
<dbReference type="PANTHER" id="PTHR46470">
    <property type="entry name" value="N-ACYLNEURAMINATE-9-PHOSPHATASE"/>
    <property type="match status" value="1"/>
</dbReference>
<dbReference type="SFLD" id="SFLDS00003">
    <property type="entry name" value="Haloacid_Dehalogenase"/>
    <property type="match status" value="1"/>
</dbReference>
<dbReference type="PATRIC" id="fig|1172190.3.peg.1637"/>